<reference evidence="1 2" key="1">
    <citation type="submission" date="2017-03" db="EMBL/GenBank/DDBJ databases">
        <authorList>
            <person name="Afonso C.L."/>
            <person name="Miller P.J."/>
            <person name="Scott M.A."/>
            <person name="Spackman E."/>
            <person name="Goraichik I."/>
            <person name="Dimitrov K.M."/>
            <person name="Suarez D.L."/>
            <person name="Swayne D.E."/>
        </authorList>
    </citation>
    <scope>NUCLEOTIDE SEQUENCE [LARGE SCALE GENOMIC DNA]</scope>
    <source>
        <strain evidence="1 2">CECT 7691</strain>
    </source>
</reference>
<dbReference type="InParanoid" id="A0A1Y5U023"/>
<organism evidence="1 2">
    <name type="scientific">Oceanibacterium hippocampi</name>
    <dbReference type="NCBI Taxonomy" id="745714"/>
    <lineage>
        <taxon>Bacteria</taxon>
        <taxon>Pseudomonadati</taxon>
        <taxon>Pseudomonadota</taxon>
        <taxon>Alphaproteobacteria</taxon>
        <taxon>Sneathiellales</taxon>
        <taxon>Sneathiellaceae</taxon>
        <taxon>Oceanibacterium</taxon>
    </lineage>
</organism>
<name>A0A1Y5U023_9PROT</name>
<dbReference type="RefSeq" id="WP_085885880.1">
    <property type="nucleotide sequence ID" value="NZ_FWFR01000010.1"/>
</dbReference>
<accession>A0A1Y5U023</accession>
<sequence length="270" mass="29873">MARKTVPDWKNNPVRKSDYRSFDEASVDTILEAARLRPPADAPTRARLLKRLRSAALWYRFRSSEASAPAPSAVIRQWAEIRASCARLFRQLGIRPECDPDTGQPLQPFPAFRAGMLGQVSHSLQPGLREAALELGQEYSDEMPFRETLPGLDGDPHDRDPFAFSSELIDRCLNGLVFLHRAALAGSEPSPDEAIQRGNPGDAALNELVRDLVTIYTEVLGRRARIARSGGKPAGPLFRFVTASLGELEACPPGEEAILERIRRVVGRRP</sequence>
<dbReference type="EMBL" id="FWFR01000010">
    <property type="protein sequence ID" value="SLN77825.1"/>
    <property type="molecule type" value="Genomic_DNA"/>
</dbReference>
<gene>
    <name evidence="1" type="ORF">OCH7691_04562</name>
</gene>
<dbReference type="AlphaFoldDB" id="A0A1Y5U023"/>
<dbReference type="Proteomes" id="UP000193200">
    <property type="component" value="Unassembled WGS sequence"/>
</dbReference>
<keyword evidence="2" id="KW-1185">Reference proteome</keyword>
<proteinExistence type="predicted"/>
<evidence type="ECO:0000313" key="1">
    <source>
        <dbReference type="EMBL" id="SLN77825.1"/>
    </source>
</evidence>
<evidence type="ECO:0000313" key="2">
    <source>
        <dbReference type="Proteomes" id="UP000193200"/>
    </source>
</evidence>
<protein>
    <submittedName>
        <fullName evidence="1">Uncharacterized protein</fullName>
    </submittedName>
</protein>